<dbReference type="AlphaFoldDB" id="A0A1V0RIR2"/>
<organism evidence="1 2">
    <name type="scientific">Roseovarius mucosus</name>
    <dbReference type="NCBI Taxonomy" id="215743"/>
    <lineage>
        <taxon>Bacteria</taxon>
        <taxon>Pseudomonadati</taxon>
        <taxon>Pseudomonadota</taxon>
        <taxon>Alphaproteobacteria</taxon>
        <taxon>Rhodobacterales</taxon>
        <taxon>Roseobacteraceae</taxon>
        <taxon>Roseovarius</taxon>
    </lineage>
</organism>
<gene>
    <name evidence="1" type="ORF">ROSMUCSMR3_00133</name>
</gene>
<reference evidence="1 2" key="1">
    <citation type="submission" date="2017-03" db="EMBL/GenBank/DDBJ databases">
        <title>Genome Sequence of Roseovarius mucosus strain SMR3 Isolated from a culture of the Diatom Skeletonema marinoi.</title>
        <authorList>
            <person name="Topel M."/>
            <person name="Pinder M."/>
            <person name="Johansson O.N."/>
            <person name="Kourtchenko O."/>
            <person name="Godhe A."/>
            <person name="Clarke A.K."/>
        </authorList>
    </citation>
    <scope>NUCLEOTIDE SEQUENCE [LARGE SCALE GENOMIC DNA]</scope>
    <source>
        <strain evidence="1 2">SMR3</strain>
    </source>
</reference>
<dbReference type="EMBL" id="CP020474">
    <property type="protein sequence ID" value="ARE81644.1"/>
    <property type="molecule type" value="Genomic_DNA"/>
</dbReference>
<dbReference type="KEGG" id="rmm:ROSMUCSMR3_00133"/>
<evidence type="ECO:0000313" key="1">
    <source>
        <dbReference type="EMBL" id="ARE81644.1"/>
    </source>
</evidence>
<dbReference type="InterPro" id="IPR009922">
    <property type="entry name" value="DUF1457"/>
</dbReference>
<keyword evidence="2" id="KW-1185">Reference proteome</keyword>
<protein>
    <submittedName>
        <fullName evidence="1">PAS domain protein</fullName>
    </submittedName>
</protein>
<proteinExistence type="predicted"/>
<accession>A0A1V0RIR2</accession>
<evidence type="ECO:0000313" key="2">
    <source>
        <dbReference type="Proteomes" id="UP000192273"/>
    </source>
</evidence>
<dbReference type="OrthoDB" id="8478628at2"/>
<dbReference type="RefSeq" id="WP_081506131.1">
    <property type="nucleotide sequence ID" value="NZ_CP020474.1"/>
</dbReference>
<sequence>MQDDRTISCFPGVTAVDRLHAADLQALHSYWAGLCEGAEVPRRSDINPRHIGGLLSNAFIVERIAPGVTRLRVAGLHLNALMGMEVRGMPLSSLITPAARETFALALVDLFERPARLDIDLHAKAGLGRPEMTGRLLLWPLRSDLGDVSRALGCLVTQGDIGRASRRFEMTSVRVLPLDDTAAPAAKPIEPLPGGLRGEWPVRGAARGRAHLRVVK</sequence>
<dbReference type="Pfam" id="PF07310">
    <property type="entry name" value="PAS_5"/>
    <property type="match status" value="1"/>
</dbReference>
<name>A0A1V0RIR2_9RHOB</name>
<dbReference type="Proteomes" id="UP000192273">
    <property type="component" value="Chromosome"/>
</dbReference>